<evidence type="ECO:0000313" key="3">
    <source>
        <dbReference type="Proteomes" id="UP001057520"/>
    </source>
</evidence>
<gene>
    <name evidence="2" type="ORF">MZV50_23030</name>
</gene>
<keyword evidence="3" id="KW-1185">Reference proteome</keyword>
<evidence type="ECO:0000259" key="1">
    <source>
        <dbReference type="SMART" id="SM00849"/>
    </source>
</evidence>
<dbReference type="InterPro" id="IPR001279">
    <property type="entry name" value="Metallo-B-lactamas"/>
</dbReference>
<proteinExistence type="predicted"/>
<dbReference type="EMBL" id="CP096040">
    <property type="protein sequence ID" value="USQ95389.1"/>
    <property type="molecule type" value="Genomic_DNA"/>
</dbReference>
<name>A0ABY4ZRY5_9CAUL</name>
<dbReference type="Pfam" id="PF00753">
    <property type="entry name" value="Lactamase_B"/>
    <property type="match status" value="1"/>
</dbReference>
<feature type="domain" description="Metallo-beta-lactamase" evidence="1">
    <location>
        <begin position="1"/>
        <end position="187"/>
    </location>
</feature>
<dbReference type="SUPFAM" id="SSF56281">
    <property type="entry name" value="Metallo-hydrolase/oxidoreductase"/>
    <property type="match status" value="1"/>
</dbReference>
<dbReference type="Proteomes" id="UP001057520">
    <property type="component" value="Chromosome"/>
</dbReference>
<dbReference type="SMART" id="SM00849">
    <property type="entry name" value="Lactamase_B"/>
    <property type="match status" value="1"/>
</dbReference>
<accession>A0ABY4ZRY5</accession>
<protein>
    <submittedName>
        <fullName evidence="2">MBL fold metallo-hydrolase</fullName>
    </submittedName>
</protein>
<dbReference type="PANTHER" id="PTHR42951">
    <property type="entry name" value="METALLO-BETA-LACTAMASE DOMAIN-CONTAINING"/>
    <property type="match status" value="1"/>
</dbReference>
<sequence length="268" mass="28826">MNTYWIETPGGGLVVIDVQRDLVHAAQALAAVKAVGKPVRAILITHAHPDHYTGLGLFRQAFPGVPVYSSKATADAIRYDTYGANAGTQADAPDITPREFVAPGVTFDGDTTLKIDGLTIVARELGAGEAPATTAYYLPSTRELFTGDAILNRLHGPLREAHTGPWLGILDRIEAMYPNVTIVHPGHGASGPKEPMFDDERLYLRTCRAIAAEEIARGGFTDAAKAATIRRINARFPYTNPTGNKDIVSDSVDGLFREFSAPSFAPLR</sequence>
<dbReference type="Gene3D" id="3.60.15.10">
    <property type="entry name" value="Ribonuclease Z/Hydroxyacylglutathione hydrolase-like"/>
    <property type="match status" value="1"/>
</dbReference>
<dbReference type="InterPro" id="IPR036866">
    <property type="entry name" value="RibonucZ/Hydroxyglut_hydro"/>
</dbReference>
<organism evidence="2 3">
    <name type="scientific">Caulobacter segnis</name>
    <dbReference type="NCBI Taxonomy" id="88688"/>
    <lineage>
        <taxon>Bacteria</taxon>
        <taxon>Pseudomonadati</taxon>
        <taxon>Pseudomonadota</taxon>
        <taxon>Alphaproteobacteria</taxon>
        <taxon>Caulobacterales</taxon>
        <taxon>Caulobacteraceae</taxon>
        <taxon>Caulobacter</taxon>
    </lineage>
</organism>
<reference evidence="2 3" key="1">
    <citation type="submission" date="2022-04" db="EMBL/GenBank/DDBJ databases">
        <title>Genome sequence of soybean root-associated Caulobacter segnis RL271.</title>
        <authorList>
            <person name="Longley R."/>
            <person name="Bonito G."/>
            <person name="Trigodet F."/>
            <person name="Crosson S."/>
            <person name="Fiebig A."/>
        </authorList>
    </citation>
    <scope>NUCLEOTIDE SEQUENCE [LARGE SCALE GENOMIC DNA]</scope>
    <source>
        <strain evidence="2 3">RL271</strain>
    </source>
</reference>
<evidence type="ECO:0000313" key="2">
    <source>
        <dbReference type="EMBL" id="USQ95389.1"/>
    </source>
</evidence>
<dbReference type="InterPro" id="IPR050855">
    <property type="entry name" value="NDM-1-like"/>
</dbReference>